<name>A0ABU3VL49_9RHOB</name>
<organism evidence="2 3">
    <name type="scientific">Sedimentitalea todarodis</name>
    <dbReference type="NCBI Taxonomy" id="1631240"/>
    <lineage>
        <taxon>Bacteria</taxon>
        <taxon>Pseudomonadati</taxon>
        <taxon>Pseudomonadota</taxon>
        <taxon>Alphaproteobacteria</taxon>
        <taxon>Rhodobacterales</taxon>
        <taxon>Paracoccaceae</taxon>
        <taxon>Sedimentitalea</taxon>
    </lineage>
</organism>
<dbReference type="EMBL" id="JASMWN010000034">
    <property type="protein sequence ID" value="MDU9006901.1"/>
    <property type="molecule type" value="Genomic_DNA"/>
</dbReference>
<protein>
    <submittedName>
        <fullName evidence="2">Fic family protein</fullName>
    </submittedName>
</protein>
<dbReference type="RefSeq" id="WP_316782312.1">
    <property type="nucleotide sequence ID" value="NZ_JASMWN010000034.1"/>
</dbReference>
<dbReference type="Gene3D" id="1.10.3290.10">
    <property type="entry name" value="Fido-like domain"/>
    <property type="match status" value="1"/>
</dbReference>
<dbReference type="InterPro" id="IPR003812">
    <property type="entry name" value="Fido"/>
</dbReference>
<dbReference type="PANTHER" id="PTHR13504:SF38">
    <property type="entry name" value="FIDO DOMAIN-CONTAINING PROTEIN"/>
    <property type="match status" value="1"/>
</dbReference>
<dbReference type="Proteomes" id="UP001255416">
    <property type="component" value="Unassembled WGS sequence"/>
</dbReference>
<keyword evidence="3" id="KW-1185">Reference proteome</keyword>
<dbReference type="InterPro" id="IPR036597">
    <property type="entry name" value="Fido-like_dom_sf"/>
</dbReference>
<feature type="domain" description="Fido" evidence="1">
    <location>
        <begin position="223"/>
        <end position="363"/>
    </location>
</feature>
<accession>A0ABU3VL49</accession>
<dbReference type="SUPFAM" id="SSF140931">
    <property type="entry name" value="Fic-like"/>
    <property type="match status" value="1"/>
</dbReference>
<evidence type="ECO:0000313" key="3">
    <source>
        <dbReference type="Proteomes" id="UP001255416"/>
    </source>
</evidence>
<dbReference type="InterPro" id="IPR040198">
    <property type="entry name" value="Fido_containing"/>
</dbReference>
<comment type="caution">
    <text evidence="2">The sequence shown here is derived from an EMBL/GenBank/DDBJ whole genome shotgun (WGS) entry which is preliminary data.</text>
</comment>
<evidence type="ECO:0000259" key="1">
    <source>
        <dbReference type="PROSITE" id="PS51459"/>
    </source>
</evidence>
<dbReference type="PROSITE" id="PS51459">
    <property type="entry name" value="FIDO"/>
    <property type="match status" value="1"/>
</dbReference>
<dbReference type="Pfam" id="PF02661">
    <property type="entry name" value="Fic"/>
    <property type="match status" value="1"/>
</dbReference>
<dbReference type="PANTHER" id="PTHR13504">
    <property type="entry name" value="FIDO DOMAIN-CONTAINING PROTEIN DDB_G0283145"/>
    <property type="match status" value="1"/>
</dbReference>
<gene>
    <name evidence="2" type="ORF">QO231_24005</name>
</gene>
<sequence length="463" mass="52312">MVKKVPFRALTELLNIVAAHPKGISVADIEKALTNDVPRRTLQYRLQQLVANGQMHSIGERRWAKYLPVSTDTASATAETLDEDYAEIIQLSEEAKTVRAYVKQPIAGRKPVGYNRDYLATYQPNQTSYLTSAERKQLADLGKSPAGMQPAGTYAKHILNRLLIDLAWNSSRLEGNTYSLLDTKRLIEFGEEAEGRDQVEAQMILNHKDAIEFLINAVDDVAFNSFTLMNLHALLSNNLLADPTASGRLRYIAVGIESSAFHPLETPPLIEECFNEVLSKASQIQDPFEQAFFVMVHLPYLQPFDDVNKRVSRLAANIPLIRGNFVPFAFSDVPQRAYTEGILGVYELNDVALLKDVFFWAYERSVAQFAAVKQSLGEPDPFRLKYRTEIREAVTSIILGKISRRDASETIRSYASEHVSESDRDNFVQVVEEEILGLHEGNFARYQVRLSEFAEWQDKWTTS</sequence>
<reference evidence="3" key="1">
    <citation type="submission" date="2023-05" db="EMBL/GenBank/DDBJ databases">
        <title>Sedimentitalea sp. nov. JM2-8.</title>
        <authorList>
            <person name="Huang J."/>
        </authorList>
    </citation>
    <scope>NUCLEOTIDE SEQUENCE [LARGE SCALE GENOMIC DNA]</scope>
    <source>
        <strain evidence="3">KHS03</strain>
    </source>
</reference>
<evidence type="ECO:0000313" key="2">
    <source>
        <dbReference type="EMBL" id="MDU9006901.1"/>
    </source>
</evidence>
<proteinExistence type="predicted"/>